<sequence>MIELVRSNDPVLLSFVAALLKDSGIEHFLADGYMSILDGSIGAIPRRMLVEAERADEARRLLRDAELGHELSDPL</sequence>
<protein>
    <recommendedName>
        <fullName evidence="1">DUF2007 domain-containing protein</fullName>
    </recommendedName>
</protein>
<dbReference type="Gene3D" id="3.30.70.790">
    <property type="entry name" value="UreE, C-terminal domain"/>
    <property type="match status" value="1"/>
</dbReference>
<evidence type="ECO:0000259" key="1">
    <source>
        <dbReference type="Pfam" id="PF09413"/>
    </source>
</evidence>
<evidence type="ECO:0000313" key="3">
    <source>
        <dbReference type="Proteomes" id="UP000542776"/>
    </source>
</evidence>
<feature type="domain" description="DUF2007" evidence="1">
    <location>
        <begin position="1"/>
        <end position="66"/>
    </location>
</feature>
<gene>
    <name evidence="2" type="ORF">GGR04_000266</name>
</gene>
<evidence type="ECO:0000313" key="2">
    <source>
        <dbReference type="EMBL" id="MBB3996445.1"/>
    </source>
</evidence>
<reference evidence="2 3" key="1">
    <citation type="submission" date="2020-08" db="EMBL/GenBank/DDBJ databases">
        <title>Genomic Encyclopedia of Type Strains, Phase IV (KMG-IV): sequencing the most valuable type-strain genomes for metagenomic binning, comparative biology and taxonomic classification.</title>
        <authorList>
            <person name="Goeker M."/>
        </authorList>
    </citation>
    <scope>NUCLEOTIDE SEQUENCE [LARGE SCALE GENOMIC DNA]</scope>
    <source>
        <strain evidence="2 3">DSM 102238</strain>
    </source>
</reference>
<organism evidence="2 3">
    <name type="scientific">Aureimonas pseudogalii</name>
    <dbReference type="NCBI Taxonomy" id="1744844"/>
    <lineage>
        <taxon>Bacteria</taxon>
        <taxon>Pseudomonadati</taxon>
        <taxon>Pseudomonadota</taxon>
        <taxon>Alphaproteobacteria</taxon>
        <taxon>Hyphomicrobiales</taxon>
        <taxon>Aurantimonadaceae</taxon>
        <taxon>Aureimonas</taxon>
    </lineage>
</organism>
<dbReference type="Proteomes" id="UP000542776">
    <property type="component" value="Unassembled WGS sequence"/>
</dbReference>
<keyword evidence="3" id="KW-1185">Reference proteome</keyword>
<dbReference type="InterPro" id="IPR011322">
    <property type="entry name" value="N-reg_PII-like_a/b"/>
</dbReference>
<proteinExistence type="predicted"/>
<dbReference type="InterPro" id="IPR018551">
    <property type="entry name" value="DUF2007"/>
</dbReference>
<accession>A0A7W6E823</accession>
<name>A0A7W6E823_9HYPH</name>
<comment type="caution">
    <text evidence="2">The sequence shown here is derived from an EMBL/GenBank/DDBJ whole genome shotgun (WGS) entry which is preliminary data.</text>
</comment>
<dbReference type="AlphaFoldDB" id="A0A7W6E823"/>
<dbReference type="SUPFAM" id="SSF54913">
    <property type="entry name" value="GlnB-like"/>
    <property type="match status" value="1"/>
</dbReference>
<dbReference type="RefSeq" id="WP_183197095.1">
    <property type="nucleotide sequence ID" value="NZ_JACIEK010000001.1"/>
</dbReference>
<dbReference type="EMBL" id="JACIEK010000001">
    <property type="protein sequence ID" value="MBB3996445.1"/>
    <property type="molecule type" value="Genomic_DNA"/>
</dbReference>
<dbReference type="Pfam" id="PF09413">
    <property type="entry name" value="DUF2007"/>
    <property type="match status" value="1"/>
</dbReference>